<evidence type="ECO:0000256" key="2">
    <source>
        <dbReference type="ARBA" id="ARBA00022448"/>
    </source>
</evidence>
<evidence type="ECO:0000313" key="12">
    <source>
        <dbReference type="Proteomes" id="UP000823633"/>
    </source>
</evidence>
<evidence type="ECO:0000256" key="4">
    <source>
        <dbReference type="ARBA" id="ARBA00022597"/>
    </source>
</evidence>
<evidence type="ECO:0000256" key="6">
    <source>
        <dbReference type="ARBA" id="ARBA00022741"/>
    </source>
</evidence>
<protein>
    <submittedName>
        <fullName evidence="11">Sugar ABC transporter ATP-binding protein</fullName>
    </submittedName>
</protein>
<comment type="subcellular location">
    <subcellularLocation>
        <location evidence="1">Cell membrane</location>
        <topology evidence="1">Peripheral membrane protein</topology>
    </subcellularLocation>
</comment>
<reference evidence="11" key="1">
    <citation type="submission" date="2020-10" db="EMBL/GenBank/DDBJ databases">
        <authorList>
            <person name="Gilroy R."/>
        </authorList>
    </citation>
    <scope>NUCLEOTIDE SEQUENCE</scope>
    <source>
        <strain evidence="11">11167</strain>
    </source>
</reference>
<evidence type="ECO:0000256" key="1">
    <source>
        <dbReference type="ARBA" id="ARBA00004202"/>
    </source>
</evidence>
<keyword evidence="6" id="KW-0547">Nucleotide-binding</keyword>
<dbReference type="CDD" id="cd03215">
    <property type="entry name" value="ABC_Carb_Monos_II"/>
    <property type="match status" value="1"/>
</dbReference>
<sequence>MELLMKDISKSFGSNLVLDGVDFTLSGGEIKALLGENGAGKSTLMNILGGVLEANGGTISLDGQPVRFTNPRDSLEAGIAFIHQELNLINDLAIYENLFVGRELRKKGGLLDHEAMIEATASVFERMDLKLDPRTMVRDLDASYKQIVEISRAMLMNARLVIMDEPTTSLTDPEIERVFAMMRTLRSQGVGIIFISHKLNEVMEICDSYTVLRDGKMVATGKVADVTSAKLASFMVGHDVVANERVSGQRGEVVLSGEDLGDGRHFEHVSFTVHAGEVVGFTGLLGDGRSELFQAIFGAEKLTEGVVRLSGKEVHIRTTSQAVKLGIGYVPRNRKENGIVKDMTIFENGSLATMSLCHKGPFMDEAKLHEDFAAQRKALSIKMGQEDDPITSLSGGNQQKVILARWLSANPKVLILDNPTQGVDVGAKEEIYEIILSLARQGVALVVLSSEAQEIIRVCSRCYVMYHGRIMAELEEKDMSEHSIMRLATGVEE</sequence>
<accession>A0A9D9EC49</accession>
<dbReference type="Pfam" id="PF00005">
    <property type="entry name" value="ABC_tran"/>
    <property type="match status" value="2"/>
</dbReference>
<dbReference type="AlphaFoldDB" id="A0A9D9EC49"/>
<dbReference type="InterPro" id="IPR050107">
    <property type="entry name" value="ABC_carbohydrate_import_ATPase"/>
</dbReference>
<evidence type="ECO:0000256" key="5">
    <source>
        <dbReference type="ARBA" id="ARBA00022737"/>
    </source>
</evidence>
<gene>
    <name evidence="11" type="ORF">IAC42_09535</name>
</gene>
<evidence type="ECO:0000313" key="11">
    <source>
        <dbReference type="EMBL" id="MBO8443978.1"/>
    </source>
</evidence>
<evidence type="ECO:0000256" key="9">
    <source>
        <dbReference type="ARBA" id="ARBA00023136"/>
    </source>
</evidence>
<dbReference type="GO" id="GO:0005886">
    <property type="term" value="C:plasma membrane"/>
    <property type="evidence" value="ECO:0007669"/>
    <property type="project" value="UniProtKB-SubCell"/>
</dbReference>
<organism evidence="11 12">
    <name type="scientific">Candidatus Aphodenecus pullistercoris</name>
    <dbReference type="NCBI Taxonomy" id="2840669"/>
    <lineage>
        <taxon>Bacteria</taxon>
        <taxon>Pseudomonadati</taxon>
        <taxon>Spirochaetota</taxon>
        <taxon>Spirochaetia</taxon>
        <taxon>Spirochaetales</taxon>
        <taxon>Candidatus Aphodenecus</taxon>
    </lineage>
</organism>
<evidence type="ECO:0000259" key="10">
    <source>
        <dbReference type="PROSITE" id="PS50893"/>
    </source>
</evidence>
<evidence type="ECO:0000256" key="7">
    <source>
        <dbReference type="ARBA" id="ARBA00022840"/>
    </source>
</evidence>
<keyword evidence="5" id="KW-0677">Repeat</keyword>
<reference evidence="11" key="2">
    <citation type="journal article" date="2021" name="PeerJ">
        <title>Extensive microbial diversity within the chicken gut microbiome revealed by metagenomics and culture.</title>
        <authorList>
            <person name="Gilroy R."/>
            <person name="Ravi A."/>
            <person name="Getino M."/>
            <person name="Pursley I."/>
            <person name="Horton D.L."/>
            <person name="Alikhan N.F."/>
            <person name="Baker D."/>
            <person name="Gharbi K."/>
            <person name="Hall N."/>
            <person name="Watson M."/>
            <person name="Adriaenssens E.M."/>
            <person name="Foster-Nyarko E."/>
            <person name="Jarju S."/>
            <person name="Secka A."/>
            <person name="Antonio M."/>
            <person name="Oren A."/>
            <person name="Chaudhuri R.R."/>
            <person name="La Ragione R."/>
            <person name="Hildebrand F."/>
            <person name="Pallen M.J."/>
        </authorList>
    </citation>
    <scope>NUCLEOTIDE SEQUENCE</scope>
    <source>
        <strain evidence="11">11167</strain>
    </source>
</reference>
<dbReference type="PROSITE" id="PS50893">
    <property type="entry name" value="ABC_TRANSPORTER_2"/>
    <property type="match status" value="2"/>
</dbReference>
<dbReference type="Proteomes" id="UP000823633">
    <property type="component" value="Unassembled WGS sequence"/>
</dbReference>
<keyword evidence="9" id="KW-0472">Membrane</keyword>
<dbReference type="GO" id="GO:0016887">
    <property type="term" value="F:ATP hydrolysis activity"/>
    <property type="evidence" value="ECO:0007669"/>
    <property type="project" value="InterPro"/>
</dbReference>
<evidence type="ECO:0000256" key="8">
    <source>
        <dbReference type="ARBA" id="ARBA00022967"/>
    </source>
</evidence>
<dbReference type="EMBL" id="JADIMU010000065">
    <property type="protein sequence ID" value="MBO8443978.1"/>
    <property type="molecule type" value="Genomic_DNA"/>
</dbReference>
<feature type="domain" description="ABC transporter" evidence="10">
    <location>
        <begin position="248"/>
        <end position="492"/>
    </location>
</feature>
<keyword evidence="2" id="KW-0813">Transport</keyword>
<evidence type="ECO:0000256" key="3">
    <source>
        <dbReference type="ARBA" id="ARBA00022475"/>
    </source>
</evidence>
<dbReference type="InterPro" id="IPR017871">
    <property type="entry name" value="ABC_transporter-like_CS"/>
</dbReference>
<proteinExistence type="predicted"/>
<keyword evidence="7 11" id="KW-0067">ATP-binding</keyword>
<dbReference type="PROSITE" id="PS00211">
    <property type="entry name" value="ABC_TRANSPORTER_1"/>
    <property type="match status" value="1"/>
</dbReference>
<dbReference type="InterPro" id="IPR003439">
    <property type="entry name" value="ABC_transporter-like_ATP-bd"/>
</dbReference>
<name>A0A9D9EC49_9SPIR</name>
<comment type="caution">
    <text evidence="11">The sequence shown here is derived from an EMBL/GenBank/DDBJ whole genome shotgun (WGS) entry which is preliminary data.</text>
</comment>
<dbReference type="InterPro" id="IPR003593">
    <property type="entry name" value="AAA+_ATPase"/>
</dbReference>
<keyword evidence="3" id="KW-1003">Cell membrane</keyword>
<dbReference type="Gene3D" id="3.40.50.300">
    <property type="entry name" value="P-loop containing nucleotide triphosphate hydrolases"/>
    <property type="match status" value="2"/>
</dbReference>
<dbReference type="SMART" id="SM00382">
    <property type="entry name" value="AAA"/>
    <property type="match status" value="2"/>
</dbReference>
<dbReference type="FunFam" id="3.40.50.300:FF:000127">
    <property type="entry name" value="Ribose import ATP-binding protein RbsA"/>
    <property type="match status" value="1"/>
</dbReference>
<dbReference type="CDD" id="cd03216">
    <property type="entry name" value="ABC_Carb_Monos_I"/>
    <property type="match status" value="1"/>
</dbReference>
<dbReference type="SUPFAM" id="SSF52540">
    <property type="entry name" value="P-loop containing nucleoside triphosphate hydrolases"/>
    <property type="match status" value="2"/>
</dbReference>
<dbReference type="PANTHER" id="PTHR43790">
    <property type="entry name" value="CARBOHYDRATE TRANSPORT ATP-BINDING PROTEIN MG119-RELATED"/>
    <property type="match status" value="1"/>
</dbReference>
<keyword evidence="4" id="KW-0762">Sugar transport</keyword>
<keyword evidence="8" id="KW-1278">Translocase</keyword>
<dbReference type="GO" id="GO:0005524">
    <property type="term" value="F:ATP binding"/>
    <property type="evidence" value="ECO:0007669"/>
    <property type="project" value="UniProtKB-KW"/>
</dbReference>
<feature type="domain" description="ABC transporter" evidence="10">
    <location>
        <begin position="3"/>
        <end position="239"/>
    </location>
</feature>
<dbReference type="PANTHER" id="PTHR43790:SF9">
    <property type="entry name" value="GALACTOFURANOSE TRANSPORTER ATP-BINDING PROTEIN YTFR"/>
    <property type="match status" value="1"/>
</dbReference>
<dbReference type="InterPro" id="IPR027417">
    <property type="entry name" value="P-loop_NTPase"/>
</dbReference>